<accession>A0A7R9HAE3</accession>
<gene>
    <name evidence="1" type="ORF">TPSB3V08_LOCUS9378</name>
</gene>
<protein>
    <submittedName>
        <fullName evidence="1">Uncharacterized protein</fullName>
    </submittedName>
</protein>
<evidence type="ECO:0000313" key="1">
    <source>
        <dbReference type="EMBL" id="CAD7413985.1"/>
    </source>
</evidence>
<proteinExistence type="predicted"/>
<dbReference type="AlphaFoldDB" id="A0A7R9HAE3"/>
<sequence>MSGAGGEVVVGGEGGRRCWEEGWEGVGGEGISFLLTCISSWCRPTYKSSHLTMNARMKRSPKQATIVWHPDLPT</sequence>
<dbReference type="EMBL" id="OD007416">
    <property type="protein sequence ID" value="CAD7413985.1"/>
    <property type="molecule type" value="Genomic_DNA"/>
</dbReference>
<organism evidence="1">
    <name type="scientific">Timema poppense</name>
    <name type="common">Walking stick</name>
    <dbReference type="NCBI Taxonomy" id="170557"/>
    <lineage>
        <taxon>Eukaryota</taxon>
        <taxon>Metazoa</taxon>
        <taxon>Ecdysozoa</taxon>
        <taxon>Arthropoda</taxon>
        <taxon>Hexapoda</taxon>
        <taxon>Insecta</taxon>
        <taxon>Pterygota</taxon>
        <taxon>Neoptera</taxon>
        <taxon>Polyneoptera</taxon>
        <taxon>Phasmatodea</taxon>
        <taxon>Timematodea</taxon>
        <taxon>Timematoidea</taxon>
        <taxon>Timematidae</taxon>
        <taxon>Timema</taxon>
    </lineage>
</organism>
<name>A0A7R9HAE3_TIMPO</name>
<reference evidence="1" key="1">
    <citation type="submission" date="2020-11" db="EMBL/GenBank/DDBJ databases">
        <authorList>
            <person name="Tran Van P."/>
        </authorList>
    </citation>
    <scope>NUCLEOTIDE SEQUENCE</scope>
</reference>